<evidence type="ECO:0000313" key="2">
    <source>
        <dbReference type="EMBL" id="EQB16169.1"/>
    </source>
</evidence>
<name>T0J2H7_9SPHN</name>
<dbReference type="Proteomes" id="UP000015527">
    <property type="component" value="Unassembled WGS sequence"/>
</dbReference>
<dbReference type="AlphaFoldDB" id="T0J2H7"/>
<proteinExistence type="predicted"/>
<feature type="region of interest" description="Disordered" evidence="1">
    <location>
        <begin position="50"/>
        <end position="79"/>
    </location>
</feature>
<dbReference type="EMBL" id="ATHL01000072">
    <property type="protein sequence ID" value="EQB16169.1"/>
    <property type="molecule type" value="Genomic_DNA"/>
</dbReference>
<reference evidence="2 3" key="1">
    <citation type="journal article" date="2013" name="Genome Announc.">
        <title>Genome Sequence of Novosphingobium lindaniclasticum LE124T, Isolated from a Hexachlorocyclohexane Dumpsite.</title>
        <authorList>
            <person name="Saxena A."/>
            <person name="Nayyar N."/>
            <person name="Sangwan N."/>
            <person name="Kumari R."/>
            <person name="Khurana J.P."/>
            <person name="Lal R."/>
        </authorList>
    </citation>
    <scope>NUCLEOTIDE SEQUENCE [LARGE SCALE GENOMIC DNA]</scope>
    <source>
        <strain evidence="2 3">LE124</strain>
    </source>
</reference>
<accession>T0J2H7</accession>
<comment type="caution">
    <text evidence="2">The sequence shown here is derived from an EMBL/GenBank/DDBJ whole genome shotgun (WGS) entry which is preliminary data.</text>
</comment>
<dbReference type="PATRIC" id="fig|1096930.3.peg.1977"/>
<protein>
    <submittedName>
        <fullName evidence="2">Uncharacterized protein</fullName>
    </submittedName>
</protein>
<evidence type="ECO:0000256" key="1">
    <source>
        <dbReference type="SAM" id="MobiDB-lite"/>
    </source>
</evidence>
<dbReference type="eggNOG" id="ENOG5033B9P">
    <property type="taxonomic scope" value="Bacteria"/>
</dbReference>
<sequence>MRGAIMTHDRLAPLGLTTAAPMNPFVRLRGGLAAAGLALLLAGCASTSGGGVSAPSHPPKRGTQIPNVRQPTHTARDPSFQAIPGAEGVIGSNESQLVRMFGEPRLNVWEGDARKLQFTGKACLLDVYLYPSTASKEPRASYIDARRVSDGQDVDRAACIAALRK</sequence>
<organism evidence="2 3">
    <name type="scientific">Novosphingobium lindaniclasticum LE124</name>
    <dbReference type="NCBI Taxonomy" id="1096930"/>
    <lineage>
        <taxon>Bacteria</taxon>
        <taxon>Pseudomonadati</taxon>
        <taxon>Pseudomonadota</taxon>
        <taxon>Alphaproteobacteria</taxon>
        <taxon>Sphingomonadales</taxon>
        <taxon>Sphingomonadaceae</taxon>
        <taxon>Novosphingobium</taxon>
    </lineage>
</organism>
<keyword evidence="3" id="KW-1185">Reference proteome</keyword>
<evidence type="ECO:0000313" key="3">
    <source>
        <dbReference type="Proteomes" id="UP000015527"/>
    </source>
</evidence>
<gene>
    <name evidence="2" type="ORF">L284_09970</name>
</gene>
<feature type="compositionally biased region" description="Polar residues" evidence="1">
    <location>
        <begin position="64"/>
        <end position="73"/>
    </location>
</feature>